<keyword evidence="3" id="KW-0234">DNA repair</keyword>
<comment type="similarity">
    <text evidence="1">Belongs to the RAD52 family.</text>
</comment>
<name>A0ABU3NN44_9CHLR</name>
<keyword evidence="5" id="KW-1185">Reference proteome</keyword>
<evidence type="ECO:0000313" key="4">
    <source>
        <dbReference type="EMBL" id="MDT8898275.1"/>
    </source>
</evidence>
<evidence type="ECO:0000256" key="1">
    <source>
        <dbReference type="ARBA" id="ARBA00006638"/>
    </source>
</evidence>
<dbReference type="EMBL" id="JAUHMF010000002">
    <property type="protein sequence ID" value="MDT8898275.1"/>
    <property type="molecule type" value="Genomic_DNA"/>
</dbReference>
<dbReference type="InterPro" id="IPR041247">
    <property type="entry name" value="Rad52_fam"/>
</dbReference>
<comment type="caution">
    <text evidence="4">The sequence shown here is derived from an EMBL/GenBank/DDBJ whole genome shotgun (WGS) entry which is preliminary data.</text>
</comment>
<evidence type="ECO:0000256" key="3">
    <source>
        <dbReference type="ARBA" id="ARBA00023204"/>
    </source>
</evidence>
<protein>
    <submittedName>
        <fullName evidence="4">Uncharacterized protein</fullName>
    </submittedName>
</protein>
<proteinExistence type="inferred from homology"/>
<gene>
    <name evidence="4" type="ORF">QYE77_08345</name>
</gene>
<keyword evidence="2" id="KW-0227">DNA damage</keyword>
<sequence length="260" mass="28773">MFKDLLAQLAVPFHSGLVEWKPQAISADKQRALAAAYVDMREYEDRLDQVYPEWESSAQFLLTGDKVAAVVSLTLDGVTRVNVGESKLSDENAFTSAFAQAFKRVCSDFGLGRYLYRLPQEWCTYDEKRRAIINPPELPVWACHPDEIAVETQVTAPAKPADETLAENLRKLGFEPEPAEAETEQAGAAAAEPGSTVVHFGRYNGKSLAEIWALGKEGQGWVRWCASLDGKGFNTKNDTKNVHLQRMARAFLSLQSAYAG</sequence>
<dbReference type="Proteomes" id="UP001254165">
    <property type="component" value="Unassembled WGS sequence"/>
</dbReference>
<accession>A0ABU3NN44</accession>
<evidence type="ECO:0000256" key="2">
    <source>
        <dbReference type="ARBA" id="ARBA00022763"/>
    </source>
</evidence>
<reference evidence="4 5" key="1">
    <citation type="submission" date="2023-07" db="EMBL/GenBank/DDBJ databases">
        <title>Novel species of Thermanaerothrix with wide hydrolytic capabilities.</title>
        <authorList>
            <person name="Zayulina K.S."/>
            <person name="Podosokorskaya O.A."/>
            <person name="Elcheninov A.G."/>
        </authorList>
    </citation>
    <scope>NUCLEOTIDE SEQUENCE [LARGE SCALE GENOMIC DNA]</scope>
    <source>
        <strain evidence="4 5">4228-RoL</strain>
    </source>
</reference>
<evidence type="ECO:0000313" key="5">
    <source>
        <dbReference type="Proteomes" id="UP001254165"/>
    </source>
</evidence>
<organism evidence="4 5">
    <name type="scientific">Thermanaerothrix solaris</name>
    <dbReference type="NCBI Taxonomy" id="3058434"/>
    <lineage>
        <taxon>Bacteria</taxon>
        <taxon>Bacillati</taxon>
        <taxon>Chloroflexota</taxon>
        <taxon>Anaerolineae</taxon>
        <taxon>Anaerolineales</taxon>
        <taxon>Anaerolineaceae</taxon>
        <taxon>Thermanaerothrix</taxon>
    </lineage>
</organism>
<dbReference type="RefSeq" id="WP_315624934.1">
    <property type="nucleotide sequence ID" value="NZ_JAUHMF010000002.1"/>
</dbReference>
<dbReference type="Pfam" id="PF04098">
    <property type="entry name" value="Rad52_Rad22"/>
    <property type="match status" value="1"/>
</dbReference>